<organism evidence="8 9">
    <name type="scientific">Microbacterium lushaniae</name>
    <dbReference type="NCBI Taxonomy" id="2614639"/>
    <lineage>
        <taxon>Bacteria</taxon>
        <taxon>Bacillati</taxon>
        <taxon>Actinomycetota</taxon>
        <taxon>Actinomycetes</taxon>
        <taxon>Micrococcales</taxon>
        <taxon>Microbacteriaceae</taxon>
        <taxon>Microbacterium</taxon>
    </lineage>
</organism>
<evidence type="ECO:0000259" key="7">
    <source>
        <dbReference type="Pfam" id="PF00294"/>
    </source>
</evidence>
<dbReference type="Proteomes" id="UP000325516">
    <property type="component" value="Chromosome"/>
</dbReference>
<dbReference type="Gene3D" id="3.40.1190.20">
    <property type="match status" value="1"/>
</dbReference>
<dbReference type="GO" id="GO:0005829">
    <property type="term" value="C:cytosol"/>
    <property type="evidence" value="ECO:0007669"/>
    <property type="project" value="TreeGrafter"/>
</dbReference>
<dbReference type="NCBIfam" id="TIGR03168">
    <property type="entry name" value="1-PFK"/>
    <property type="match status" value="1"/>
</dbReference>
<evidence type="ECO:0000256" key="1">
    <source>
        <dbReference type="ARBA" id="ARBA00010688"/>
    </source>
</evidence>
<keyword evidence="2 6" id="KW-0808">Transferase</keyword>
<dbReference type="GO" id="GO:0005524">
    <property type="term" value="F:ATP binding"/>
    <property type="evidence" value="ECO:0007669"/>
    <property type="project" value="UniProtKB-KW"/>
</dbReference>
<sequence>MIVTVTPNPALDLTYPIDALHPGETHRVTEGSARAGGKGVNVARVLHGQGIPVHAILTAGGATGAQVVADLEYSGVPHEAVAVGSPTRRTIAVVERTDGTTTLLSESGAVLSDDERARLRSTVENSLPVASCLVISGSLPAGFPPEEVAALVATSRSRDIPVIVDTSGPALLAAAAAGADLLKPNAFELAEATGEDDLAAGTRTLLDLGAGTVLVSLGEDGMLAARPGSAWTRAVLPRILRGNPTGAGDAGVAAAAMLLAGGSPSSAELLRAATSWSAAAVLMPLAGEISPTHRELAAEVALHSYPDSQERP</sequence>
<dbReference type="PANTHER" id="PTHR46566">
    <property type="entry name" value="1-PHOSPHOFRUCTOKINASE-RELATED"/>
    <property type="match status" value="1"/>
</dbReference>
<evidence type="ECO:0000256" key="4">
    <source>
        <dbReference type="ARBA" id="ARBA00022777"/>
    </source>
</evidence>
<dbReference type="AlphaFoldDB" id="A0A5J6L3W1"/>
<gene>
    <name evidence="8" type="ORF">F6J85_08075</name>
</gene>
<evidence type="ECO:0000256" key="5">
    <source>
        <dbReference type="ARBA" id="ARBA00022840"/>
    </source>
</evidence>
<keyword evidence="5" id="KW-0067">ATP-binding</keyword>
<dbReference type="PIRSF" id="PIRSF000535">
    <property type="entry name" value="1PFK/6PFK/LacC"/>
    <property type="match status" value="1"/>
</dbReference>
<dbReference type="GO" id="GO:0008443">
    <property type="term" value="F:phosphofructokinase activity"/>
    <property type="evidence" value="ECO:0007669"/>
    <property type="project" value="TreeGrafter"/>
</dbReference>
<comment type="similarity">
    <text evidence="1">Belongs to the carbohydrate kinase PfkB family.</text>
</comment>
<keyword evidence="3" id="KW-0547">Nucleotide-binding</keyword>
<protein>
    <submittedName>
        <fullName evidence="8">Hexose kinase</fullName>
        <ecNumber evidence="8">2.7.1.-</ecNumber>
    </submittedName>
</protein>
<dbReference type="SUPFAM" id="SSF53613">
    <property type="entry name" value="Ribokinase-like"/>
    <property type="match status" value="1"/>
</dbReference>
<dbReference type="PANTHER" id="PTHR46566:SF5">
    <property type="entry name" value="1-PHOSPHOFRUCTOKINASE"/>
    <property type="match status" value="1"/>
</dbReference>
<dbReference type="EC" id="2.7.1.-" evidence="8"/>
<evidence type="ECO:0000313" key="8">
    <source>
        <dbReference type="EMBL" id="QEW03065.1"/>
    </source>
</evidence>
<keyword evidence="9" id="KW-1185">Reference proteome</keyword>
<proteinExistence type="inferred from homology"/>
<feature type="domain" description="Carbohydrate kinase PfkB" evidence="7">
    <location>
        <begin position="17"/>
        <end position="291"/>
    </location>
</feature>
<dbReference type="RefSeq" id="WP_150924559.1">
    <property type="nucleotide sequence ID" value="NZ_CP044232.1"/>
</dbReference>
<keyword evidence="4 8" id="KW-0418">Kinase</keyword>
<dbReference type="Pfam" id="PF00294">
    <property type="entry name" value="PfkB"/>
    <property type="match status" value="1"/>
</dbReference>
<evidence type="ECO:0000313" key="9">
    <source>
        <dbReference type="Proteomes" id="UP000325516"/>
    </source>
</evidence>
<accession>A0A5J6L3W1</accession>
<name>A0A5J6L3W1_9MICO</name>
<evidence type="ECO:0000256" key="6">
    <source>
        <dbReference type="PIRNR" id="PIRNR000535"/>
    </source>
</evidence>
<dbReference type="InterPro" id="IPR029056">
    <property type="entry name" value="Ribokinase-like"/>
</dbReference>
<reference evidence="9" key="1">
    <citation type="submission" date="2019-09" db="EMBL/GenBank/DDBJ databases">
        <title>Mumia zhuanghuii sp. nov. isolated from the intestinal contents of plateau pika (Ochotona curzoniae) in the Qinghai-Tibet plateau of China.</title>
        <authorList>
            <person name="Tian Z."/>
        </authorList>
    </citation>
    <scope>NUCLEOTIDE SEQUENCE [LARGE SCALE GENOMIC DNA]</scope>
    <source>
        <strain evidence="9">L-031</strain>
    </source>
</reference>
<evidence type="ECO:0000256" key="3">
    <source>
        <dbReference type="ARBA" id="ARBA00022741"/>
    </source>
</evidence>
<evidence type="ECO:0000256" key="2">
    <source>
        <dbReference type="ARBA" id="ARBA00022679"/>
    </source>
</evidence>
<dbReference type="InterPro" id="IPR017583">
    <property type="entry name" value="Tagatose/fructose_Pkinase"/>
</dbReference>
<dbReference type="InterPro" id="IPR011611">
    <property type="entry name" value="PfkB_dom"/>
</dbReference>
<dbReference type="KEGG" id="mlz:F6J85_08075"/>
<dbReference type="EMBL" id="CP044232">
    <property type="protein sequence ID" value="QEW03065.1"/>
    <property type="molecule type" value="Genomic_DNA"/>
</dbReference>